<keyword evidence="4" id="KW-0159">Chromosome partition</keyword>
<dbReference type="GO" id="GO:0006508">
    <property type="term" value="P:proteolysis"/>
    <property type="evidence" value="ECO:0007669"/>
    <property type="project" value="InterPro"/>
</dbReference>
<dbReference type="Pfam" id="PF03568">
    <property type="entry name" value="Separin_C"/>
    <property type="match status" value="1"/>
</dbReference>
<dbReference type="GO" id="GO:0072686">
    <property type="term" value="C:mitotic spindle"/>
    <property type="evidence" value="ECO:0007669"/>
    <property type="project" value="TreeGrafter"/>
</dbReference>
<feature type="domain" description="Peptidase C50" evidence="5">
    <location>
        <begin position="484"/>
        <end position="577"/>
    </location>
</feature>
<dbReference type="STRING" id="646526.A0A1W0E9D6"/>
<dbReference type="GO" id="GO:0005737">
    <property type="term" value="C:cytoplasm"/>
    <property type="evidence" value="ECO:0007669"/>
    <property type="project" value="TreeGrafter"/>
</dbReference>
<dbReference type="OrthoDB" id="10255632at2759"/>
<dbReference type="GO" id="GO:0051307">
    <property type="term" value="P:meiotic chromosome separation"/>
    <property type="evidence" value="ECO:0007669"/>
    <property type="project" value="TreeGrafter"/>
</dbReference>
<dbReference type="EC" id="3.4.22.49" evidence="2"/>
<evidence type="ECO:0000256" key="4">
    <source>
        <dbReference type="ARBA" id="ARBA00022829"/>
    </source>
</evidence>
<dbReference type="PANTHER" id="PTHR12792:SF0">
    <property type="entry name" value="SEPARIN"/>
    <property type="match status" value="1"/>
</dbReference>
<dbReference type="PANTHER" id="PTHR12792">
    <property type="entry name" value="EXTRA SPINDLE POLES 1-RELATED"/>
    <property type="match status" value="1"/>
</dbReference>
<comment type="catalytic activity">
    <reaction evidence="1">
        <text>All bonds known to be hydrolyzed by this endopeptidase have arginine in P1 and an acidic residue in P4. P6 is often occupied by an acidic residue or by a hydroxy-amino-acid residue, the phosphorylation of which enhances cleavage.</text>
        <dbReference type="EC" id="3.4.22.49"/>
    </reaction>
</comment>
<evidence type="ECO:0000256" key="2">
    <source>
        <dbReference type="ARBA" id="ARBA00012489"/>
    </source>
</evidence>
<dbReference type="EMBL" id="MNPJ01000001">
    <property type="protein sequence ID" value="OQS55836.1"/>
    <property type="molecule type" value="Genomic_DNA"/>
</dbReference>
<evidence type="ECO:0000259" key="5">
    <source>
        <dbReference type="PROSITE" id="PS51700"/>
    </source>
</evidence>
<dbReference type="VEuPathDB" id="MicrosporidiaDB:EHP00_378"/>
<dbReference type="PROSITE" id="PS51700">
    <property type="entry name" value="SEPARIN"/>
    <property type="match status" value="1"/>
</dbReference>
<sequence length="677" mass="80045">MSSFLNRKTQETILKNLEKENSFFENDKSRFNYGINVLNLLKKEILMAKNKDCLVDFVIQILECMNCEKNDLLDRYVLNILNIFFSEKLVKLLNMSDINSEAALLLVKYKNNMFDTEDVLEFIEINKNAIKTKQIRKDLIKELKHIFLKSKEEYDKENIIETSFKNYFEEKIKINLISDKKYFVKKVLMLKNNTWNDFSVYSEENLLSLIVHECKDKVTGNKLLNLFFNGLDFITRNEISNAIFCFHEIGKTRFLSEFMMDGLSFAYICKLKFKESEYIIEKCLEIHNLWYFKNLLAFIQRIAGFINTFSFISLDFNNLPLCLKKQFVLNKNIPEDIINKNTTIEFVQKHLYKKIHLLHFYIYDNSIYVFNYFNLQIVRISEDARIFLKDFTDIFDANRKICKNINTSEKWLNERNALDKRLRIFLSSMSFKFNLGTTVYILLEGILHKIPFEICIYDQNEQTRQIFRVFKAEDVLENPIKFDPNSCFYLLDPQKNLERTAGKISKWVKKSCIPIEKGVTGKALDFEGIKKLNKNKTFLYFGHGTGRKHYKIDKKSSLKEINLFGCSSAKVQSYHSYFYCPKNHADFINNNIKYIDVNLATRYLKFKNNGHLINIVPGKTVVGCLWDVTDRDLDAFTISFLEKRIRNDPRAYNFEYLREFCKTKHLNGGALVIFLSK</sequence>
<keyword evidence="7" id="KW-1185">Reference proteome</keyword>
<reference evidence="6 7" key="1">
    <citation type="journal article" date="2017" name="Environ. Microbiol.">
        <title>Decay of the glycolytic pathway and adaptation to intranuclear parasitism within Enterocytozoonidae microsporidia.</title>
        <authorList>
            <person name="Wiredu Boakye D."/>
            <person name="Jaroenlak P."/>
            <person name="Prachumwat A."/>
            <person name="Williams T.A."/>
            <person name="Bateman K.S."/>
            <person name="Itsathitphaisarn O."/>
            <person name="Sritunyalucksana K."/>
            <person name="Paszkiewicz K.H."/>
            <person name="Moore K.A."/>
            <person name="Stentiford G.D."/>
            <person name="Williams B.A."/>
        </authorList>
    </citation>
    <scope>NUCLEOTIDE SEQUENCE [LARGE SCALE GENOMIC DNA]</scope>
    <source>
        <strain evidence="6 7">TH1</strain>
    </source>
</reference>
<dbReference type="InterPro" id="IPR005314">
    <property type="entry name" value="Peptidase_C50"/>
</dbReference>
<dbReference type="InterPro" id="IPR030397">
    <property type="entry name" value="SEPARIN_core_dom"/>
</dbReference>
<proteinExistence type="predicted"/>
<protein>
    <recommendedName>
        <fullName evidence="2">separase</fullName>
        <ecNumber evidence="2">3.4.22.49</ecNumber>
    </recommendedName>
</protein>
<dbReference type="AlphaFoldDB" id="A0A1W0E9D6"/>
<evidence type="ECO:0000256" key="3">
    <source>
        <dbReference type="ARBA" id="ARBA00022801"/>
    </source>
</evidence>
<dbReference type="GO" id="GO:0005634">
    <property type="term" value="C:nucleus"/>
    <property type="evidence" value="ECO:0007669"/>
    <property type="project" value="InterPro"/>
</dbReference>
<evidence type="ECO:0000256" key="1">
    <source>
        <dbReference type="ARBA" id="ARBA00000451"/>
    </source>
</evidence>
<evidence type="ECO:0000313" key="7">
    <source>
        <dbReference type="Proteomes" id="UP000192758"/>
    </source>
</evidence>
<gene>
    <name evidence="6" type="ORF">EHP00_378</name>
</gene>
<accession>A0A1W0E9D6</accession>
<dbReference type="GO" id="GO:0004197">
    <property type="term" value="F:cysteine-type endopeptidase activity"/>
    <property type="evidence" value="ECO:0007669"/>
    <property type="project" value="InterPro"/>
</dbReference>
<name>A0A1W0E9D6_9MICR</name>
<comment type="caution">
    <text evidence="6">The sequence shown here is derived from an EMBL/GenBank/DDBJ whole genome shotgun (WGS) entry which is preliminary data.</text>
</comment>
<dbReference type="Proteomes" id="UP000192758">
    <property type="component" value="Unassembled WGS sequence"/>
</dbReference>
<organism evidence="6 7">
    <name type="scientific">Ecytonucleospora hepatopenaei</name>
    <dbReference type="NCBI Taxonomy" id="646526"/>
    <lineage>
        <taxon>Eukaryota</taxon>
        <taxon>Fungi</taxon>
        <taxon>Fungi incertae sedis</taxon>
        <taxon>Microsporidia</taxon>
        <taxon>Enterocytozoonidae</taxon>
        <taxon>Ecytonucleospora</taxon>
    </lineage>
</organism>
<keyword evidence="3" id="KW-0378">Hydrolase</keyword>
<evidence type="ECO:0000313" key="6">
    <source>
        <dbReference type="EMBL" id="OQS55836.1"/>
    </source>
</evidence>